<dbReference type="AlphaFoldDB" id="A0A0L6UYC1"/>
<feature type="region of interest" description="Disordered" evidence="1">
    <location>
        <begin position="1"/>
        <end position="25"/>
    </location>
</feature>
<evidence type="ECO:0000313" key="3">
    <source>
        <dbReference type="Proteomes" id="UP000037035"/>
    </source>
</evidence>
<proteinExistence type="predicted"/>
<protein>
    <submittedName>
        <fullName evidence="2">Uncharacterized protein</fullName>
    </submittedName>
</protein>
<dbReference type="EMBL" id="LAVV01008280">
    <property type="protein sequence ID" value="KNZ53242.1"/>
    <property type="molecule type" value="Genomic_DNA"/>
</dbReference>
<dbReference type="VEuPathDB" id="FungiDB:VP01_32g23"/>
<accession>A0A0L6UYC1</accession>
<evidence type="ECO:0000313" key="2">
    <source>
        <dbReference type="EMBL" id="KNZ53242.1"/>
    </source>
</evidence>
<gene>
    <name evidence="2" type="ORF">VP01_32g23</name>
</gene>
<evidence type="ECO:0000256" key="1">
    <source>
        <dbReference type="SAM" id="MobiDB-lite"/>
    </source>
</evidence>
<comment type="caution">
    <text evidence="2">The sequence shown here is derived from an EMBL/GenBank/DDBJ whole genome shotgun (WGS) entry which is preliminary data.</text>
</comment>
<keyword evidence="3" id="KW-1185">Reference proteome</keyword>
<dbReference type="Proteomes" id="UP000037035">
    <property type="component" value="Unassembled WGS sequence"/>
</dbReference>
<reference evidence="2 3" key="1">
    <citation type="submission" date="2015-08" db="EMBL/GenBank/DDBJ databases">
        <title>Next Generation Sequencing and Analysis of the Genome of Puccinia sorghi L Schw, the Causal Agent of Maize Common Rust.</title>
        <authorList>
            <person name="Rochi L."/>
            <person name="Burguener G."/>
            <person name="Darino M."/>
            <person name="Turjanski A."/>
            <person name="Kreff E."/>
            <person name="Dieguez M.J."/>
            <person name="Sacco F."/>
        </authorList>
    </citation>
    <scope>NUCLEOTIDE SEQUENCE [LARGE SCALE GENOMIC DNA]</scope>
    <source>
        <strain evidence="2 3">RO10H11247</strain>
    </source>
</reference>
<sequence>MTTLMRLEPNQVHGGGTSSSSADDDTEELEMLELNVRLFEQSLVKALMDPLDQQSLASLYLASMKLLPYLTVSNHPTTTPTRSPRGAAAAHRQSLIDRLFLLLLALHHPRLTSFFSFWLSYKSCSLGKSKQKLKPTTNKSTNRGLPRDWLLGILAESIRQK</sequence>
<organism evidence="2 3">
    <name type="scientific">Puccinia sorghi</name>
    <dbReference type="NCBI Taxonomy" id="27349"/>
    <lineage>
        <taxon>Eukaryota</taxon>
        <taxon>Fungi</taxon>
        <taxon>Dikarya</taxon>
        <taxon>Basidiomycota</taxon>
        <taxon>Pucciniomycotina</taxon>
        <taxon>Pucciniomycetes</taxon>
        <taxon>Pucciniales</taxon>
        <taxon>Pucciniaceae</taxon>
        <taxon>Puccinia</taxon>
    </lineage>
</organism>
<dbReference type="OrthoDB" id="2505281at2759"/>
<name>A0A0L6UYC1_9BASI</name>